<gene>
    <name evidence="2" type="ORF">GCM10010260_73750</name>
</gene>
<evidence type="ECO:0000256" key="1">
    <source>
        <dbReference type="SAM" id="MobiDB-lite"/>
    </source>
</evidence>
<dbReference type="EMBL" id="BMTD01000024">
    <property type="protein sequence ID" value="GGV22651.1"/>
    <property type="molecule type" value="Genomic_DNA"/>
</dbReference>
<proteinExistence type="predicted"/>
<name>A0A918MEC8_9ACTN</name>
<reference evidence="2" key="2">
    <citation type="submission" date="2020-09" db="EMBL/GenBank/DDBJ databases">
        <authorList>
            <person name="Sun Q."/>
            <person name="Ohkuma M."/>
        </authorList>
    </citation>
    <scope>NUCLEOTIDE SEQUENCE</scope>
    <source>
        <strain evidence="2">JCM 4369</strain>
    </source>
</reference>
<evidence type="ECO:0000313" key="2">
    <source>
        <dbReference type="EMBL" id="GGV22651.1"/>
    </source>
</evidence>
<comment type="caution">
    <text evidence="2">The sequence shown here is derived from an EMBL/GenBank/DDBJ whole genome shotgun (WGS) entry which is preliminary data.</text>
</comment>
<dbReference type="AlphaFoldDB" id="A0A918MEC8"/>
<dbReference type="Proteomes" id="UP000618795">
    <property type="component" value="Unassembled WGS sequence"/>
</dbReference>
<reference evidence="2" key="1">
    <citation type="journal article" date="2014" name="Int. J. Syst. Evol. Microbiol.">
        <title>Complete genome sequence of Corynebacterium casei LMG S-19264T (=DSM 44701T), isolated from a smear-ripened cheese.</title>
        <authorList>
            <consortium name="US DOE Joint Genome Institute (JGI-PGF)"/>
            <person name="Walter F."/>
            <person name="Albersmeier A."/>
            <person name="Kalinowski J."/>
            <person name="Ruckert C."/>
        </authorList>
    </citation>
    <scope>NUCLEOTIDE SEQUENCE</scope>
    <source>
        <strain evidence="2">JCM 4369</strain>
    </source>
</reference>
<accession>A0A918MEC8</accession>
<organism evidence="2 3">
    <name type="scientific">Streptomyces filipinensis</name>
    <dbReference type="NCBI Taxonomy" id="66887"/>
    <lineage>
        <taxon>Bacteria</taxon>
        <taxon>Bacillati</taxon>
        <taxon>Actinomycetota</taxon>
        <taxon>Actinomycetes</taxon>
        <taxon>Kitasatosporales</taxon>
        <taxon>Streptomycetaceae</taxon>
        <taxon>Streptomyces</taxon>
    </lineage>
</organism>
<keyword evidence="3" id="KW-1185">Reference proteome</keyword>
<feature type="region of interest" description="Disordered" evidence="1">
    <location>
        <begin position="1"/>
        <end position="34"/>
    </location>
</feature>
<sequence length="63" mass="6685">MLNGPADLGEPVAVPRHRARAASGERPGQHGKEVSRRLVACSVTVLGPAAGLRCDFRNLPLKQ</sequence>
<evidence type="ECO:0000313" key="3">
    <source>
        <dbReference type="Proteomes" id="UP000618795"/>
    </source>
</evidence>
<protein>
    <submittedName>
        <fullName evidence="2">Uncharacterized protein</fullName>
    </submittedName>
</protein>